<dbReference type="OrthoDB" id="9768177at2"/>
<keyword evidence="4 8" id="KW-0812">Transmembrane</keyword>
<evidence type="ECO:0000256" key="2">
    <source>
        <dbReference type="ARBA" id="ARBA00022448"/>
    </source>
</evidence>
<dbReference type="PANTHER" id="PTHR30069:SF29">
    <property type="entry name" value="HEMOGLOBIN AND HEMOGLOBIN-HAPTOGLOBIN-BINDING PROTEIN 1-RELATED"/>
    <property type="match status" value="1"/>
</dbReference>
<accession>A0A0E9MX77</accession>
<keyword evidence="6 8" id="KW-0472">Membrane</keyword>
<feature type="chain" id="PRO_5002429588" evidence="9">
    <location>
        <begin position="29"/>
        <end position="1040"/>
    </location>
</feature>
<dbReference type="InterPro" id="IPR037066">
    <property type="entry name" value="Plug_dom_sf"/>
</dbReference>
<evidence type="ECO:0000256" key="8">
    <source>
        <dbReference type="PROSITE-ProRule" id="PRU01360"/>
    </source>
</evidence>
<dbReference type="InterPro" id="IPR023997">
    <property type="entry name" value="TonB-dep_OMP_SusC/RagA_CS"/>
</dbReference>
<dbReference type="NCBIfam" id="TIGR04057">
    <property type="entry name" value="SusC_RagA_signa"/>
    <property type="match status" value="1"/>
</dbReference>
<reference evidence="11 12" key="1">
    <citation type="submission" date="2015-04" db="EMBL/GenBank/DDBJ databases">
        <title>Whole genome shotgun sequence of Flavihumibacter petaseus NBRC 106054.</title>
        <authorList>
            <person name="Miyazawa S."/>
            <person name="Hosoyama A."/>
            <person name="Hashimoto M."/>
            <person name="Noguchi M."/>
            <person name="Tsuchikane K."/>
            <person name="Ohji S."/>
            <person name="Yamazoe A."/>
            <person name="Ichikawa N."/>
            <person name="Kimura A."/>
            <person name="Fujita N."/>
        </authorList>
    </citation>
    <scope>NUCLEOTIDE SEQUENCE [LARGE SCALE GENOMIC DNA]</scope>
    <source>
        <strain evidence="11 12">NBRC 106054</strain>
    </source>
</reference>
<comment type="subcellular location">
    <subcellularLocation>
        <location evidence="1 8">Cell outer membrane</location>
        <topology evidence="1 8">Multi-pass membrane protein</topology>
    </subcellularLocation>
</comment>
<dbReference type="PANTHER" id="PTHR30069">
    <property type="entry name" value="TONB-DEPENDENT OUTER MEMBRANE RECEPTOR"/>
    <property type="match status" value="1"/>
</dbReference>
<dbReference type="AlphaFoldDB" id="A0A0E9MX77"/>
<evidence type="ECO:0000313" key="11">
    <source>
        <dbReference type="EMBL" id="GAO42347.1"/>
    </source>
</evidence>
<evidence type="ECO:0000313" key="12">
    <source>
        <dbReference type="Proteomes" id="UP000033121"/>
    </source>
</evidence>
<gene>
    <name evidence="11" type="ORF">FPE01S_01_13610</name>
</gene>
<dbReference type="Gene3D" id="2.40.170.20">
    <property type="entry name" value="TonB-dependent receptor, beta-barrel domain"/>
    <property type="match status" value="1"/>
</dbReference>
<dbReference type="SUPFAM" id="SSF56935">
    <property type="entry name" value="Porins"/>
    <property type="match status" value="1"/>
</dbReference>
<keyword evidence="11" id="KW-0675">Receptor</keyword>
<dbReference type="InterPro" id="IPR008969">
    <property type="entry name" value="CarboxyPept-like_regulatory"/>
</dbReference>
<dbReference type="InterPro" id="IPR036942">
    <property type="entry name" value="Beta-barrel_TonB_sf"/>
</dbReference>
<keyword evidence="5 9" id="KW-0732">Signal</keyword>
<organism evidence="11 12">
    <name type="scientific">Flavihumibacter petaseus NBRC 106054</name>
    <dbReference type="NCBI Taxonomy" id="1220578"/>
    <lineage>
        <taxon>Bacteria</taxon>
        <taxon>Pseudomonadati</taxon>
        <taxon>Bacteroidota</taxon>
        <taxon>Chitinophagia</taxon>
        <taxon>Chitinophagales</taxon>
        <taxon>Chitinophagaceae</taxon>
        <taxon>Flavihumibacter</taxon>
    </lineage>
</organism>
<evidence type="ECO:0000256" key="6">
    <source>
        <dbReference type="ARBA" id="ARBA00023136"/>
    </source>
</evidence>
<keyword evidence="2 8" id="KW-0813">Transport</keyword>
<name>A0A0E9MX77_9BACT</name>
<evidence type="ECO:0000259" key="10">
    <source>
        <dbReference type="Pfam" id="PF07715"/>
    </source>
</evidence>
<dbReference type="GO" id="GO:0009279">
    <property type="term" value="C:cell outer membrane"/>
    <property type="evidence" value="ECO:0007669"/>
    <property type="project" value="UniProtKB-SubCell"/>
</dbReference>
<dbReference type="Gene3D" id="2.170.130.10">
    <property type="entry name" value="TonB-dependent receptor, plug domain"/>
    <property type="match status" value="1"/>
</dbReference>
<evidence type="ECO:0000256" key="9">
    <source>
        <dbReference type="SAM" id="SignalP"/>
    </source>
</evidence>
<dbReference type="InterPro" id="IPR012910">
    <property type="entry name" value="Plug_dom"/>
</dbReference>
<dbReference type="Pfam" id="PF07715">
    <property type="entry name" value="Plug"/>
    <property type="match status" value="1"/>
</dbReference>
<dbReference type="STRING" id="1220578.FPE01S_01_13610"/>
<evidence type="ECO:0000256" key="5">
    <source>
        <dbReference type="ARBA" id="ARBA00022729"/>
    </source>
</evidence>
<dbReference type="EMBL" id="BBWV01000001">
    <property type="protein sequence ID" value="GAO42347.1"/>
    <property type="molecule type" value="Genomic_DNA"/>
</dbReference>
<dbReference type="InterPro" id="IPR023996">
    <property type="entry name" value="TonB-dep_OMP_SusC/RagA"/>
</dbReference>
<sequence>MKSTKTIRLGLLLLWGFYVSLLSSPAFAQPAKVSGVVTKQNAVPVPGATVSVKNTSRSTSADEAGRFTIEAAANDILVITAVGFAPKEAKVGAGTLSIQLLEVNNPMENVVVIGYGQQRKKLVTGANVQVKGEDLQKQNTTNALQALQGQATGVQITSSSGQPGDGFNVIIRGKGTIGNFGPLFVVDGVQGVNPNSINPADIESIDVLKDAASAAIYGSQAANGVILVTTRTGRQNQKAQVTLDAYYGVQNVPRKAQLLDAKEYAIIMNEQAMNSGKPRYFTNEEINNLPVNTNWLDQMFKENVPTQNYVLGVTGGNGGSAYSTSFGYTSQGGIVGGPDISNYERYTVKINSEHKLYKDIIKLGEHLSFNNVNSHGIQTGGQYSNTLRSAFSTTPFLPMYDAEGNFLASDDTSYHWNPGQVGSPQWDNSTSNPYASMYYNSNSRNSSQGLFGDAYLQVEPIKGLTFRTSLGVNYWSNQSRGFTPVYHLSIFDMNDTSTVYQSMGSGRTLQFDNTLSYDFRVGKDHSFNVMAGSSAINTKGSGLSGNNWDLRVADLAHAYLDVAQNRAPESDHLSAGGGPFEDALLSYFGRLQYNYKEKYLFNATFRADGSSKFAPDHRWGYFPSVSAGWIVSREEFAQVSAIDFLKVRASWGRVGNQSVPAYQYLAPISFNQAGYIFGNTEGMNTPGAYPSRLANPNVKWETSEQANIGFDLTLIKRLNVTFDYYVKKTKDWLITAPILATAGADAPLINGGDVQNTGVELALNYRNTIGKNLNYSVGVNGSYNKNKIGNIPTNDHIIHGNTNVLFANSLEFYRAQNGFPVGYFWGLKTAGVFQSEAEVNGYVNKGGTVIQPSAKPGDVRYVDQNGDGVISNDDRIMIGDPNPDFIFGFNVALDYKGFDFMVQGSGVTGNQLVQSWKGPGGRGNYSAEILGRWTGPGTSNRIPRVTEEGTNFAQFSDLYVYDGSFLRINTITLGYDFAGLIKKSYLSRVRFYVSVLNAFTFTKYNGMDPEIGHNEGFSTGVDVGYYPRPRTMMAGANIRF</sequence>
<keyword evidence="7 8" id="KW-0998">Cell outer membrane</keyword>
<evidence type="ECO:0000256" key="4">
    <source>
        <dbReference type="ARBA" id="ARBA00022692"/>
    </source>
</evidence>
<dbReference type="PROSITE" id="PS52016">
    <property type="entry name" value="TONB_DEPENDENT_REC_3"/>
    <property type="match status" value="1"/>
</dbReference>
<proteinExistence type="inferred from homology"/>
<protein>
    <submittedName>
        <fullName evidence="11">Putative TonB-dependent receptor</fullName>
    </submittedName>
</protein>
<keyword evidence="3 8" id="KW-1134">Transmembrane beta strand</keyword>
<dbReference type="RefSeq" id="WP_046368058.1">
    <property type="nucleotide sequence ID" value="NZ_BBWV01000001.1"/>
</dbReference>
<comment type="caution">
    <text evidence="11">The sequence shown here is derived from an EMBL/GenBank/DDBJ whole genome shotgun (WGS) entry which is preliminary data.</text>
</comment>
<dbReference type="SUPFAM" id="SSF49464">
    <property type="entry name" value="Carboxypeptidase regulatory domain-like"/>
    <property type="match status" value="1"/>
</dbReference>
<dbReference type="NCBIfam" id="TIGR04056">
    <property type="entry name" value="OMP_RagA_SusC"/>
    <property type="match status" value="1"/>
</dbReference>
<dbReference type="GO" id="GO:0044718">
    <property type="term" value="P:siderophore transmembrane transport"/>
    <property type="evidence" value="ECO:0007669"/>
    <property type="project" value="TreeGrafter"/>
</dbReference>
<dbReference type="Gene3D" id="2.60.40.1120">
    <property type="entry name" value="Carboxypeptidase-like, regulatory domain"/>
    <property type="match status" value="1"/>
</dbReference>
<keyword evidence="12" id="KW-1185">Reference proteome</keyword>
<feature type="domain" description="TonB-dependent receptor plug" evidence="10">
    <location>
        <begin position="124"/>
        <end position="225"/>
    </location>
</feature>
<feature type="signal peptide" evidence="9">
    <location>
        <begin position="1"/>
        <end position="28"/>
    </location>
</feature>
<dbReference type="Pfam" id="PF13715">
    <property type="entry name" value="CarbopepD_reg_2"/>
    <property type="match status" value="1"/>
</dbReference>
<evidence type="ECO:0000256" key="7">
    <source>
        <dbReference type="ARBA" id="ARBA00023237"/>
    </source>
</evidence>
<evidence type="ECO:0000256" key="3">
    <source>
        <dbReference type="ARBA" id="ARBA00022452"/>
    </source>
</evidence>
<comment type="similarity">
    <text evidence="8">Belongs to the TonB-dependent receptor family.</text>
</comment>
<dbReference type="GO" id="GO:0015344">
    <property type="term" value="F:siderophore uptake transmembrane transporter activity"/>
    <property type="evidence" value="ECO:0007669"/>
    <property type="project" value="TreeGrafter"/>
</dbReference>
<evidence type="ECO:0000256" key="1">
    <source>
        <dbReference type="ARBA" id="ARBA00004571"/>
    </source>
</evidence>
<dbReference type="Proteomes" id="UP000033121">
    <property type="component" value="Unassembled WGS sequence"/>
</dbReference>
<dbReference type="InterPro" id="IPR039426">
    <property type="entry name" value="TonB-dep_rcpt-like"/>
</dbReference>